<evidence type="ECO:0000313" key="2">
    <source>
        <dbReference type="RefSeq" id="XP_016651029.1"/>
    </source>
</evidence>
<dbReference type="Gene3D" id="3.30.420.10">
    <property type="entry name" value="Ribonuclease H-like superfamily/Ribonuclease H"/>
    <property type="match status" value="1"/>
</dbReference>
<organism evidence="1 2">
    <name type="scientific">Prunus mume</name>
    <name type="common">Japanese apricot</name>
    <name type="synonym">Armeniaca mume</name>
    <dbReference type="NCBI Taxonomy" id="102107"/>
    <lineage>
        <taxon>Eukaryota</taxon>
        <taxon>Viridiplantae</taxon>
        <taxon>Streptophyta</taxon>
        <taxon>Embryophyta</taxon>
        <taxon>Tracheophyta</taxon>
        <taxon>Spermatophyta</taxon>
        <taxon>Magnoliopsida</taxon>
        <taxon>eudicotyledons</taxon>
        <taxon>Gunneridae</taxon>
        <taxon>Pentapetalae</taxon>
        <taxon>rosids</taxon>
        <taxon>fabids</taxon>
        <taxon>Rosales</taxon>
        <taxon>Rosaceae</taxon>
        <taxon>Amygdaloideae</taxon>
        <taxon>Amygdaleae</taxon>
        <taxon>Prunus</taxon>
    </lineage>
</organism>
<dbReference type="PANTHER" id="PTHR48475:SF2">
    <property type="entry name" value="RIBONUCLEASE H"/>
    <property type="match status" value="1"/>
</dbReference>
<dbReference type="RefSeq" id="XP_016651029.1">
    <property type="nucleotide sequence ID" value="XM_016795543.1"/>
</dbReference>
<protein>
    <submittedName>
        <fullName evidence="2">Uncharacterized protein LOC107881541</fullName>
    </submittedName>
</protein>
<reference evidence="1" key="1">
    <citation type="journal article" date="2012" name="Nat. Commun.">
        <title>The genome of Prunus mume.</title>
        <authorList>
            <person name="Zhang Q."/>
            <person name="Chen W."/>
            <person name="Sun L."/>
            <person name="Zhao F."/>
            <person name="Huang B."/>
            <person name="Yang W."/>
            <person name="Tao Y."/>
            <person name="Wang J."/>
            <person name="Yuan Z."/>
            <person name="Fan G."/>
            <person name="Xing Z."/>
            <person name="Han C."/>
            <person name="Pan H."/>
            <person name="Zhong X."/>
            <person name="Shi W."/>
            <person name="Liang X."/>
            <person name="Du D."/>
            <person name="Sun F."/>
            <person name="Xu Z."/>
            <person name="Hao R."/>
            <person name="Lv T."/>
            <person name="Lv Y."/>
            <person name="Zheng Z."/>
            <person name="Sun M."/>
            <person name="Luo L."/>
            <person name="Cai M."/>
            <person name="Gao Y."/>
            <person name="Wang J."/>
            <person name="Yin Y."/>
            <person name="Xu X."/>
            <person name="Cheng T."/>
            <person name="Wang J."/>
        </authorList>
    </citation>
    <scope>NUCLEOTIDE SEQUENCE [LARGE SCALE GENOMIC DNA]</scope>
</reference>
<evidence type="ECO:0000313" key="1">
    <source>
        <dbReference type="Proteomes" id="UP000694861"/>
    </source>
</evidence>
<proteinExistence type="predicted"/>
<sequence length="121" mass="13927">MGAKKFVLLATDYFTKWVETEAYKTLTQTDVRRLEQHKGKWSEELPNVLWAYRTTKQKPTGENPFSLAYGTEAVIPTEIGLPTVRTLVVESNDNEQQIAHNLDMLEEQRKVAALRLANYQN</sequence>
<dbReference type="Proteomes" id="UP000694861">
    <property type="component" value="Linkage group LG7"/>
</dbReference>
<name>A0ABM1LUF2_PRUMU</name>
<reference evidence="2" key="2">
    <citation type="submission" date="2025-08" db="UniProtKB">
        <authorList>
            <consortium name="RefSeq"/>
        </authorList>
    </citation>
    <scope>IDENTIFICATION</scope>
</reference>
<keyword evidence="1" id="KW-1185">Reference proteome</keyword>
<gene>
    <name evidence="2" type="primary">LOC107881541</name>
</gene>
<dbReference type="InterPro" id="IPR036397">
    <property type="entry name" value="RNaseH_sf"/>
</dbReference>
<accession>A0ABM1LUF2</accession>
<dbReference type="GeneID" id="107881541"/>
<dbReference type="PANTHER" id="PTHR48475">
    <property type="entry name" value="RIBONUCLEASE H"/>
    <property type="match status" value="1"/>
</dbReference>